<dbReference type="GO" id="GO:0008270">
    <property type="term" value="F:zinc ion binding"/>
    <property type="evidence" value="ECO:0007669"/>
    <property type="project" value="UniProtKB-KW"/>
</dbReference>
<keyword evidence="1" id="KW-0862">Zinc</keyword>
<dbReference type="PANTHER" id="PTHR33325:SF11">
    <property type="entry name" value="COLD SHOCK DOMAIN-CONTAINING PROTEIN 4-LIKE"/>
    <property type="match status" value="1"/>
</dbReference>
<dbReference type="Pfam" id="PF06880">
    <property type="entry name" value="DUF1262"/>
    <property type="match status" value="1"/>
</dbReference>
<feature type="compositionally biased region" description="Basic residues" evidence="2">
    <location>
        <begin position="30"/>
        <end position="54"/>
    </location>
</feature>
<accession>A0A9D3ZFB4</accession>
<evidence type="ECO:0000256" key="1">
    <source>
        <dbReference type="PROSITE-ProRule" id="PRU00047"/>
    </source>
</evidence>
<sequence>MKNHGICPTGSTPFPEVNVAVHNNYENRKYRGRGRGRGRSGGRGRGRISNRYHGGHNTDTSNHQKKNNNEKQERSGQNDPSKTIENICNRCGMRGHWSRTCRRYVAFIPIFSQLLSSNRYYALKAQGHHKG</sequence>
<dbReference type="Proteomes" id="UP000828251">
    <property type="component" value="Unassembled WGS sequence"/>
</dbReference>
<feature type="compositionally biased region" description="Basic and acidic residues" evidence="2">
    <location>
        <begin position="67"/>
        <end position="76"/>
    </location>
</feature>
<dbReference type="InterPro" id="IPR010683">
    <property type="entry name" value="DUF1262"/>
</dbReference>
<gene>
    <name evidence="4" type="ORF">J1N35_043816</name>
</gene>
<evidence type="ECO:0000313" key="4">
    <source>
        <dbReference type="EMBL" id="KAH1031642.1"/>
    </source>
</evidence>
<keyword evidence="1" id="KW-0479">Metal-binding</keyword>
<organism evidence="4 5">
    <name type="scientific">Gossypium stocksii</name>
    <dbReference type="NCBI Taxonomy" id="47602"/>
    <lineage>
        <taxon>Eukaryota</taxon>
        <taxon>Viridiplantae</taxon>
        <taxon>Streptophyta</taxon>
        <taxon>Embryophyta</taxon>
        <taxon>Tracheophyta</taxon>
        <taxon>Spermatophyta</taxon>
        <taxon>Magnoliopsida</taxon>
        <taxon>eudicotyledons</taxon>
        <taxon>Gunneridae</taxon>
        <taxon>Pentapetalae</taxon>
        <taxon>rosids</taxon>
        <taxon>malvids</taxon>
        <taxon>Malvales</taxon>
        <taxon>Malvaceae</taxon>
        <taxon>Malvoideae</taxon>
        <taxon>Gossypium</taxon>
    </lineage>
</organism>
<dbReference type="PROSITE" id="PS50158">
    <property type="entry name" value="ZF_CCHC"/>
    <property type="match status" value="1"/>
</dbReference>
<feature type="domain" description="CCHC-type" evidence="3">
    <location>
        <begin position="88"/>
        <end position="103"/>
    </location>
</feature>
<name>A0A9D3ZFB4_9ROSI</name>
<keyword evidence="1" id="KW-0863">Zinc-finger</keyword>
<protein>
    <recommendedName>
        <fullName evidence="3">CCHC-type domain-containing protein</fullName>
    </recommendedName>
</protein>
<evidence type="ECO:0000259" key="3">
    <source>
        <dbReference type="PROSITE" id="PS50158"/>
    </source>
</evidence>
<keyword evidence="5" id="KW-1185">Reference proteome</keyword>
<reference evidence="4 5" key="1">
    <citation type="journal article" date="2021" name="Plant Biotechnol. J.">
        <title>Multi-omics assisted identification of the key and species-specific regulatory components of drought-tolerant mechanisms in Gossypium stocksii.</title>
        <authorList>
            <person name="Yu D."/>
            <person name="Ke L."/>
            <person name="Zhang D."/>
            <person name="Wu Y."/>
            <person name="Sun Y."/>
            <person name="Mei J."/>
            <person name="Sun J."/>
            <person name="Sun Y."/>
        </authorList>
    </citation>
    <scope>NUCLEOTIDE SEQUENCE [LARGE SCALE GENOMIC DNA]</scope>
    <source>
        <strain evidence="5">cv. E1</strain>
        <tissue evidence="4">Leaf</tissue>
    </source>
</reference>
<dbReference type="EMBL" id="JAIQCV010000013">
    <property type="protein sequence ID" value="KAH1031642.1"/>
    <property type="molecule type" value="Genomic_DNA"/>
</dbReference>
<dbReference type="Gene3D" id="4.10.60.10">
    <property type="entry name" value="Zinc finger, CCHC-type"/>
    <property type="match status" value="1"/>
</dbReference>
<comment type="caution">
    <text evidence="4">The sequence shown here is derived from an EMBL/GenBank/DDBJ whole genome shotgun (WGS) entry which is preliminary data.</text>
</comment>
<dbReference type="PANTHER" id="PTHR33325">
    <property type="entry name" value="ZINC FINGER, CCHC-TYPE-RELATED"/>
    <property type="match status" value="1"/>
</dbReference>
<dbReference type="InterPro" id="IPR001878">
    <property type="entry name" value="Znf_CCHC"/>
</dbReference>
<proteinExistence type="predicted"/>
<evidence type="ECO:0000256" key="2">
    <source>
        <dbReference type="SAM" id="MobiDB-lite"/>
    </source>
</evidence>
<dbReference type="AlphaFoldDB" id="A0A9D3ZFB4"/>
<feature type="region of interest" description="Disordered" evidence="2">
    <location>
        <begin position="25"/>
        <end position="85"/>
    </location>
</feature>
<dbReference type="GO" id="GO:0003676">
    <property type="term" value="F:nucleic acid binding"/>
    <property type="evidence" value="ECO:0007669"/>
    <property type="project" value="InterPro"/>
</dbReference>
<evidence type="ECO:0000313" key="5">
    <source>
        <dbReference type="Proteomes" id="UP000828251"/>
    </source>
</evidence>